<reference evidence="2" key="1">
    <citation type="journal article" date="2019" name="Int. J. Syst. Evol. Microbiol.">
        <title>The Global Catalogue of Microorganisms (GCM) 10K type strain sequencing project: providing services to taxonomists for standard genome sequencing and annotation.</title>
        <authorList>
            <consortium name="The Broad Institute Genomics Platform"/>
            <consortium name="The Broad Institute Genome Sequencing Center for Infectious Disease"/>
            <person name="Wu L."/>
            <person name="Ma J."/>
        </authorList>
    </citation>
    <scope>NUCLEOTIDE SEQUENCE [LARGE SCALE GENOMIC DNA]</scope>
    <source>
        <strain evidence="2">KCTC 42730</strain>
    </source>
</reference>
<dbReference type="EMBL" id="JBHRSD010000027">
    <property type="protein sequence ID" value="MFC3033739.1"/>
    <property type="molecule type" value="Genomic_DNA"/>
</dbReference>
<evidence type="ECO:0000313" key="2">
    <source>
        <dbReference type="Proteomes" id="UP001595453"/>
    </source>
</evidence>
<keyword evidence="2" id="KW-1185">Reference proteome</keyword>
<comment type="caution">
    <text evidence="1">The sequence shown here is derived from an EMBL/GenBank/DDBJ whole genome shotgun (WGS) entry which is preliminary data.</text>
</comment>
<proteinExistence type="predicted"/>
<sequence length="68" mass="7169">MDTKKLAKAALCSNLAAFLNRKHNSKQLKTLDSERLSTIFGGVGGGGGGVEPPIVYKDESSSKCNLTD</sequence>
<gene>
    <name evidence="1" type="ORF">ACFOEE_14540</name>
</gene>
<evidence type="ECO:0000313" key="1">
    <source>
        <dbReference type="EMBL" id="MFC3033739.1"/>
    </source>
</evidence>
<dbReference type="RefSeq" id="WP_377125698.1">
    <property type="nucleotide sequence ID" value="NZ_JBHRSD010000027.1"/>
</dbReference>
<name>A0ABV7CM89_9GAMM</name>
<accession>A0ABV7CM89</accession>
<evidence type="ECO:0008006" key="3">
    <source>
        <dbReference type="Google" id="ProtNLM"/>
    </source>
</evidence>
<dbReference type="Proteomes" id="UP001595453">
    <property type="component" value="Unassembled WGS sequence"/>
</dbReference>
<organism evidence="1 2">
    <name type="scientific">Pseudoalteromonas fenneropenaei</name>
    <dbReference type="NCBI Taxonomy" id="1737459"/>
    <lineage>
        <taxon>Bacteria</taxon>
        <taxon>Pseudomonadati</taxon>
        <taxon>Pseudomonadota</taxon>
        <taxon>Gammaproteobacteria</taxon>
        <taxon>Alteromonadales</taxon>
        <taxon>Pseudoalteromonadaceae</taxon>
        <taxon>Pseudoalteromonas</taxon>
    </lineage>
</organism>
<protein>
    <recommendedName>
        <fullName evidence="3">Bacteriocin</fullName>
    </recommendedName>
</protein>